<dbReference type="Gene3D" id="2.10.10.80">
    <property type="match status" value="1"/>
</dbReference>
<comment type="caution">
    <text evidence="2">The sequence shown here is derived from an EMBL/GenBank/DDBJ whole genome shotgun (WGS) entry which is preliminary data.</text>
</comment>
<dbReference type="EMBL" id="ABMABF030000006">
    <property type="protein sequence ID" value="EMJ5134360.1"/>
    <property type="molecule type" value="Genomic_DNA"/>
</dbReference>
<gene>
    <name evidence="2" type="ORF">RG298_002092</name>
</gene>
<dbReference type="Pfam" id="PF18668">
    <property type="entry name" value="Tail_spike_N"/>
    <property type="match status" value="1"/>
</dbReference>
<evidence type="ECO:0000313" key="2">
    <source>
        <dbReference type="EMBL" id="EMJ5134360.1"/>
    </source>
</evidence>
<name>A0AAI9GIY5_PROST</name>
<protein>
    <recommendedName>
        <fullName evidence="1">Tail spike TSP1/Gp66 N-terminal domain-containing protein</fullName>
    </recommendedName>
</protein>
<accession>A0AAI9GIY5</accession>
<proteinExistence type="predicted"/>
<organism evidence="2">
    <name type="scientific">Providencia stuartii</name>
    <dbReference type="NCBI Taxonomy" id="588"/>
    <lineage>
        <taxon>Bacteria</taxon>
        <taxon>Pseudomonadati</taxon>
        <taxon>Pseudomonadota</taxon>
        <taxon>Gammaproteobacteria</taxon>
        <taxon>Enterobacterales</taxon>
        <taxon>Morganellaceae</taxon>
        <taxon>Providencia</taxon>
    </lineage>
</organism>
<evidence type="ECO:0000259" key="1">
    <source>
        <dbReference type="Pfam" id="PF18668"/>
    </source>
</evidence>
<sequence length="644" mass="70738">MEKISMREVKPTQKPVPSSDIKDLFFNSGLLDIWATSLERKYIDRFGNCHLTAAGMEWIFNELVTKFKIESEQALLAAGYAPSGTFQEGAEVVSRNGTVLWKLPDGDGDYYRWDGDLPKQVPAGSTPQSTGGIGKGAWVSVGDASLRGEIYSNDGRKYIGKCKTIAELRSTEPDFDKQWIDAEKYHDDSDYPQGSYWFDASDSTTEDNGGTVIVTAGGNRWKFIGTPSVETYGAYADGIHDDSDAIINCAKNERIVNFYSAQYLTTKSFQFEKQNQEFHIGKGTMIYRKLLNAEMHGHIIDITAKYKEHCKVYGGIFGAHSSNIGKVTAIHSPADNYIAAALFEGSTFEKSLRYGVDGNIILCEFNHCRFGTQGESSASYQHVRAIGEGLIGSALTSNANTFNFCRFMNASGVDYGFEAADGYKFIFNDCDVELNNSSKATFKSYGIYLFKFNSCWFERNAGKSLLECSMDTSGSLQGALVNVFDSCWIKLDRPNNECVVYSTTQNFNIAFKNCAGTGFANKSLFKVDGLSDNYLPYLVSFDGNRFVGFSMLSNNVTFNAEVTSVLMTIRNSAGATKAAITISGESASIRADGGMNFERLDGTTISVIRRNGGNGTEFIGFSPDGRQYVLKVPNGGGVATWSQV</sequence>
<feature type="domain" description="Tail spike TSP1/Gp66 N-terminal" evidence="1">
    <location>
        <begin position="84"/>
        <end position="143"/>
    </location>
</feature>
<dbReference type="AlphaFoldDB" id="A0AAI9GIY5"/>
<dbReference type="InterPro" id="IPR040775">
    <property type="entry name" value="Tail_spike_N"/>
</dbReference>
<reference evidence="2" key="1">
    <citation type="submission" date="2024-02" db="EMBL/GenBank/DDBJ databases">
        <authorList>
            <consortium name="Clinical and Environmental Microbiology Branch: Whole genome sequencing antimicrobial resistance pathogens in the healthcare setting"/>
        </authorList>
    </citation>
    <scope>NUCLEOTIDE SEQUENCE</scope>
    <source>
        <strain evidence="2">2021GO-0154</strain>
    </source>
</reference>